<dbReference type="NCBIfam" id="TIGR00745">
    <property type="entry name" value="apbA_panE"/>
    <property type="match status" value="1"/>
</dbReference>
<name>A0AA35RUH0_GEOBA</name>
<dbReference type="PANTHER" id="PTHR24096">
    <property type="entry name" value="LONG-CHAIN-FATTY-ACID--COA LIGASE"/>
    <property type="match status" value="1"/>
</dbReference>
<dbReference type="Proteomes" id="UP001174909">
    <property type="component" value="Unassembled WGS sequence"/>
</dbReference>
<protein>
    <submittedName>
        <fullName evidence="8">Long-chain-fatty-acid--CoA ligase</fullName>
    </submittedName>
</protein>
<evidence type="ECO:0000259" key="4">
    <source>
        <dbReference type="Pfam" id="PF00501"/>
    </source>
</evidence>
<keyword evidence="9" id="KW-1185">Reference proteome</keyword>
<dbReference type="InterPro" id="IPR003710">
    <property type="entry name" value="ApbA"/>
</dbReference>
<evidence type="ECO:0000313" key="9">
    <source>
        <dbReference type="Proteomes" id="UP001174909"/>
    </source>
</evidence>
<dbReference type="InterPro" id="IPR042099">
    <property type="entry name" value="ANL_N_sf"/>
</dbReference>
<keyword evidence="3" id="KW-0560">Oxidoreductase</keyword>
<evidence type="ECO:0000259" key="5">
    <source>
        <dbReference type="Pfam" id="PF02558"/>
    </source>
</evidence>
<dbReference type="Pfam" id="PF13193">
    <property type="entry name" value="AMP-binding_C"/>
    <property type="match status" value="1"/>
</dbReference>
<evidence type="ECO:0000256" key="1">
    <source>
        <dbReference type="ARBA" id="ARBA00007870"/>
    </source>
</evidence>
<comment type="similarity">
    <text evidence="1">Belongs to the ketopantoate reductase family.</text>
</comment>
<evidence type="ECO:0000256" key="2">
    <source>
        <dbReference type="ARBA" id="ARBA00022857"/>
    </source>
</evidence>
<dbReference type="Gene3D" id="1.10.1040.10">
    <property type="entry name" value="N-(1-d-carboxylethyl)-l-norvaline Dehydrogenase, domain 2"/>
    <property type="match status" value="1"/>
</dbReference>
<dbReference type="GO" id="GO:0016405">
    <property type="term" value="F:CoA-ligase activity"/>
    <property type="evidence" value="ECO:0007669"/>
    <property type="project" value="TreeGrafter"/>
</dbReference>
<organism evidence="8 9">
    <name type="scientific">Geodia barretti</name>
    <name type="common">Barrett's horny sponge</name>
    <dbReference type="NCBI Taxonomy" id="519541"/>
    <lineage>
        <taxon>Eukaryota</taxon>
        <taxon>Metazoa</taxon>
        <taxon>Porifera</taxon>
        <taxon>Demospongiae</taxon>
        <taxon>Heteroscleromorpha</taxon>
        <taxon>Tetractinellida</taxon>
        <taxon>Astrophorina</taxon>
        <taxon>Geodiidae</taxon>
        <taxon>Geodia</taxon>
    </lineage>
</organism>
<dbReference type="Gene3D" id="3.40.50.720">
    <property type="entry name" value="NAD(P)-binding Rossmann-like Domain"/>
    <property type="match status" value="1"/>
</dbReference>
<feature type="domain" description="Ketopantoate reductase C-terminal" evidence="6">
    <location>
        <begin position="508"/>
        <end position="629"/>
    </location>
</feature>
<evidence type="ECO:0000256" key="3">
    <source>
        <dbReference type="ARBA" id="ARBA00023002"/>
    </source>
</evidence>
<dbReference type="Pfam" id="PF08546">
    <property type="entry name" value="ApbA_C"/>
    <property type="match status" value="1"/>
</dbReference>
<dbReference type="Gene3D" id="3.30.300.30">
    <property type="match status" value="1"/>
</dbReference>
<accession>A0AA35RUH0</accession>
<dbReference type="Pfam" id="PF00501">
    <property type="entry name" value="AMP-binding"/>
    <property type="match status" value="1"/>
</dbReference>
<dbReference type="SUPFAM" id="SSF51735">
    <property type="entry name" value="NAD(P)-binding Rossmann-fold domains"/>
    <property type="match status" value="1"/>
</dbReference>
<dbReference type="SUPFAM" id="SSF56801">
    <property type="entry name" value="Acetyl-CoA synthetase-like"/>
    <property type="match status" value="1"/>
</dbReference>
<comment type="caution">
    <text evidence="8">The sequence shown here is derived from an EMBL/GenBank/DDBJ whole genome shotgun (WGS) entry which is preliminary data.</text>
</comment>
<dbReference type="InterPro" id="IPR000873">
    <property type="entry name" value="AMP-dep_synth/lig_dom"/>
</dbReference>
<feature type="domain" description="Ketopantoate reductase N-terminal" evidence="5">
    <location>
        <begin position="332"/>
        <end position="480"/>
    </location>
</feature>
<keyword evidence="2" id="KW-0521">NADP</keyword>
<dbReference type="GO" id="GO:0015940">
    <property type="term" value="P:pantothenate biosynthetic process"/>
    <property type="evidence" value="ECO:0007669"/>
    <property type="project" value="InterPro"/>
</dbReference>
<dbReference type="InterPro" id="IPR013332">
    <property type="entry name" value="KPR_N"/>
</dbReference>
<dbReference type="InterPro" id="IPR036291">
    <property type="entry name" value="NAD(P)-bd_dom_sf"/>
</dbReference>
<dbReference type="PANTHER" id="PTHR24096:SF267">
    <property type="entry name" value="MALONATE--COA LIGASE ACSF3, MITOCHONDRIAL"/>
    <property type="match status" value="1"/>
</dbReference>
<dbReference type="InterPro" id="IPR013328">
    <property type="entry name" value="6PGD_dom2"/>
</dbReference>
<dbReference type="Gene3D" id="3.40.50.12780">
    <property type="entry name" value="N-terminal domain of ligase-like"/>
    <property type="match status" value="1"/>
</dbReference>
<dbReference type="Pfam" id="PF02558">
    <property type="entry name" value="ApbA"/>
    <property type="match status" value="1"/>
</dbReference>
<dbReference type="AlphaFoldDB" id="A0AA35RUH0"/>
<proteinExistence type="inferred from homology"/>
<dbReference type="InterPro" id="IPR008927">
    <property type="entry name" value="6-PGluconate_DH-like_C_sf"/>
</dbReference>
<evidence type="ECO:0000259" key="6">
    <source>
        <dbReference type="Pfam" id="PF08546"/>
    </source>
</evidence>
<evidence type="ECO:0000259" key="7">
    <source>
        <dbReference type="Pfam" id="PF13193"/>
    </source>
</evidence>
<dbReference type="SUPFAM" id="SSF48179">
    <property type="entry name" value="6-phosphogluconate dehydrogenase C-terminal domain-like"/>
    <property type="match status" value="1"/>
</dbReference>
<dbReference type="InterPro" id="IPR013752">
    <property type="entry name" value="KPA_reductase"/>
</dbReference>
<feature type="domain" description="AMP-dependent synthetase/ligase" evidence="4">
    <location>
        <begin position="1"/>
        <end position="217"/>
    </location>
</feature>
<feature type="domain" description="AMP-binding enzyme C-terminal" evidence="7">
    <location>
        <begin position="245"/>
        <end position="329"/>
    </location>
</feature>
<gene>
    <name evidence="8" type="ORF">GBAR_LOCUS10189</name>
</gene>
<keyword evidence="8" id="KW-0436">Ligase</keyword>
<reference evidence="8" key="1">
    <citation type="submission" date="2023-03" db="EMBL/GenBank/DDBJ databases">
        <authorList>
            <person name="Steffen K."/>
            <person name="Cardenas P."/>
        </authorList>
    </citation>
    <scope>NUCLEOTIDE SEQUENCE</scope>
</reference>
<sequence length="639" mass="69088">MFTSGTTSAPKGVMLTHDSFASYILATVMPADPDIEETNLVTVPYYHIAGLQAALTAVYAGRTQVIMRQFEPVHWMELVQEYKANRAMLVPTMLKHLIDHPRFGEYDLSSLDVITYGAAPMPIEVIREAIKRFPGASFINAFGQTETASTITMLPPEDHVLEGSPKEVETKLRRLTSIGKPLEDVEVEIVDEAGGPTPVGETGEIVARGPRMMAGYWQEEVATQETMRSGWVYPATWVIRTRTEEVEAVLLSHPQVDDAAVIGVTDVEWGEEIRALVVRTLRGAPSGSGEGESATQEDIIEFCRERLAGFKRPRSVVFVDELPRNVMGKVKVAVVGAGGVGGYFGGLLARAGHEVTFVARSEHLDAIRRNGGLRVESQNDGEFHAPGRGVGDTADAGSQDLVLFNVKMHDNPGAIASLPPMVSADTVVLTLQNGIDNGEQIAAVIGREPVMVGSAFMEGRISEPGVVTQGGPGTAGFGEMSVGITERGEFLYREFVNAGWRVELDENMVGMLWKKFAYIAGSAAVCSAANCVYEEMRTIPATRALIQQAIEEALTVGRASGAPVMEDSLEWAMNSLDRFPPQGRASMAKDFTEGRPVELEGLNGALIRLARQTGTPTPANDFLYAVLRPLADRIAAQQA</sequence>
<dbReference type="InterPro" id="IPR045851">
    <property type="entry name" value="AMP-bd_C_sf"/>
</dbReference>
<dbReference type="InterPro" id="IPR025110">
    <property type="entry name" value="AMP-bd_C"/>
</dbReference>
<evidence type="ECO:0000313" key="8">
    <source>
        <dbReference type="EMBL" id="CAI8016637.1"/>
    </source>
</evidence>
<dbReference type="EMBL" id="CASHTH010001544">
    <property type="protein sequence ID" value="CAI8016637.1"/>
    <property type="molecule type" value="Genomic_DNA"/>
</dbReference>
<dbReference type="GO" id="GO:0008677">
    <property type="term" value="F:2-dehydropantoate 2-reductase activity"/>
    <property type="evidence" value="ECO:0007669"/>
    <property type="project" value="InterPro"/>
</dbReference>